<gene>
    <name evidence="1" type="ORF">K1I37_19515</name>
</gene>
<organism evidence="1 2">
    <name type="scientific">Alicyclobacillus acidoterrestris (strain ATCC 49025 / DSM 3922 / CIP 106132 / NCIMB 13137 / GD3B)</name>
    <dbReference type="NCBI Taxonomy" id="1356854"/>
    <lineage>
        <taxon>Bacteria</taxon>
        <taxon>Bacillati</taxon>
        <taxon>Bacillota</taxon>
        <taxon>Bacilli</taxon>
        <taxon>Bacillales</taxon>
        <taxon>Alicyclobacillaceae</taxon>
        <taxon>Alicyclobacillus</taxon>
    </lineage>
</organism>
<dbReference type="KEGG" id="aaco:K1I37_19515"/>
<keyword evidence="2" id="KW-1185">Reference proteome</keyword>
<dbReference type="EMBL" id="CP080467">
    <property type="protein sequence ID" value="UNO48798.1"/>
    <property type="molecule type" value="Genomic_DNA"/>
</dbReference>
<dbReference type="RefSeq" id="WP_021297683.1">
    <property type="nucleotide sequence ID" value="NZ_AURB01000158.1"/>
</dbReference>
<proteinExistence type="predicted"/>
<dbReference type="Proteomes" id="UP000829401">
    <property type="component" value="Chromosome"/>
</dbReference>
<evidence type="ECO:0000313" key="2">
    <source>
        <dbReference type="Proteomes" id="UP000829401"/>
    </source>
</evidence>
<dbReference type="STRING" id="1356854.N007_13145"/>
<name>T0BH84_ALIAG</name>
<accession>T0BH84</accession>
<reference evidence="2" key="1">
    <citation type="journal article" date="2022" name="G3 (Bethesda)">
        <title>Unveiling the complete genome sequence of Alicyclobacillus acidoterrestris DSM 3922T, a taint-producing strain.</title>
        <authorList>
            <person name="Leonardo I.C."/>
            <person name="Barreto Crespo M.T."/>
            <person name="Gaspar F.B."/>
        </authorList>
    </citation>
    <scope>NUCLEOTIDE SEQUENCE [LARGE SCALE GENOMIC DNA]</scope>
    <source>
        <strain evidence="2">DSM 3922</strain>
    </source>
</reference>
<protein>
    <submittedName>
        <fullName evidence="1">Uncharacterized protein</fullName>
    </submittedName>
</protein>
<dbReference type="AlphaFoldDB" id="T0BH84"/>
<sequence length="119" mass="13505">MGQQELMSQIENMKSIGERILAQLEDASVSFESIERGLSEREAAFEKFQKAVEALLDKRELFSCSDELRRILQQNEQISLGISQRREGVRQAMAKVSASQRFAKSSLPTVQGRMLDIEL</sequence>
<evidence type="ECO:0000313" key="1">
    <source>
        <dbReference type="EMBL" id="UNO48798.1"/>
    </source>
</evidence>
<accession>A0A9E6ZH66</accession>